<dbReference type="EMBL" id="JAIWYP010000015">
    <property type="protein sequence ID" value="KAH3705500.1"/>
    <property type="molecule type" value="Genomic_DNA"/>
</dbReference>
<dbReference type="AlphaFoldDB" id="A0A9D3YVB2"/>
<proteinExistence type="predicted"/>
<dbReference type="Proteomes" id="UP000828390">
    <property type="component" value="Unassembled WGS sequence"/>
</dbReference>
<keyword evidence="2" id="KW-1185">Reference proteome</keyword>
<reference evidence="1" key="1">
    <citation type="journal article" date="2019" name="bioRxiv">
        <title>The Genome of the Zebra Mussel, Dreissena polymorpha: A Resource for Invasive Species Research.</title>
        <authorList>
            <person name="McCartney M.A."/>
            <person name="Auch B."/>
            <person name="Kono T."/>
            <person name="Mallez S."/>
            <person name="Zhang Y."/>
            <person name="Obille A."/>
            <person name="Becker A."/>
            <person name="Abrahante J.E."/>
            <person name="Garbe J."/>
            <person name="Badalamenti J.P."/>
            <person name="Herman A."/>
            <person name="Mangelson H."/>
            <person name="Liachko I."/>
            <person name="Sullivan S."/>
            <person name="Sone E.D."/>
            <person name="Koren S."/>
            <person name="Silverstein K.A.T."/>
            <person name="Beckman K.B."/>
            <person name="Gohl D.M."/>
        </authorList>
    </citation>
    <scope>NUCLEOTIDE SEQUENCE</scope>
    <source>
        <strain evidence="1">Duluth1</strain>
        <tissue evidence="1">Whole animal</tissue>
    </source>
</reference>
<sequence>MDQKDPITEIDTGSSPVSRLKAHVAKWQEATDSKYILDVVRTDTSFLVKLFPNILR</sequence>
<reference evidence="1" key="2">
    <citation type="submission" date="2020-11" db="EMBL/GenBank/DDBJ databases">
        <authorList>
            <person name="McCartney M.A."/>
            <person name="Auch B."/>
            <person name="Kono T."/>
            <person name="Mallez S."/>
            <person name="Becker A."/>
            <person name="Gohl D.M."/>
            <person name="Silverstein K.A.T."/>
            <person name="Koren S."/>
            <person name="Bechman K.B."/>
            <person name="Herman A."/>
            <person name="Abrahante J.E."/>
            <person name="Garbe J."/>
        </authorList>
    </citation>
    <scope>NUCLEOTIDE SEQUENCE</scope>
    <source>
        <strain evidence="1">Duluth1</strain>
        <tissue evidence="1">Whole animal</tissue>
    </source>
</reference>
<gene>
    <name evidence="1" type="ORF">DPMN_080576</name>
</gene>
<evidence type="ECO:0000313" key="1">
    <source>
        <dbReference type="EMBL" id="KAH3705500.1"/>
    </source>
</evidence>
<comment type="caution">
    <text evidence="1">The sequence shown here is derived from an EMBL/GenBank/DDBJ whole genome shotgun (WGS) entry which is preliminary data.</text>
</comment>
<evidence type="ECO:0000313" key="2">
    <source>
        <dbReference type="Proteomes" id="UP000828390"/>
    </source>
</evidence>
<name>A0A9D3YVB2_DREPO</name>
<organism evidence="1 2">
    <name type="scientific">Dreissena polymorpha</name>
    <name type="common">Zebra mussel</name>
    <name type="synonym">Mytilus polymorpha</name>
    <dbReference type="NCBI Taxonomy" id="45954"/>
    <lineage>
        <taxon>Eukaryota</taxon>
        <taxon>Metazoa</taxon>
        <taxon>Spiralia</taxon>
        <taxon>Lophotrochozoa</taxon>
        <taxon>Mollusca</taxon>
        <taxon>Bivalvia</taxon>
        <taxon>Autobranchia</taxon>
        <taxon>Heteroconchia</taxon>
        <taxon>Euheterodonta</taxon>
        <taxon>Imparidentia</taxon>
        <taxon>Neoheterodontei</taxon>
        <taxon>Myida</taxon>
        <taxon>Dreissenoidea</taxon>
        <taxon>Dreissenidae</taxon>
        <taxon>Dreissena</taxon>
    </lineage>
</organism>
<accession>A0A9D3YVB2</accession>
<protein>
    <submittedName>
        <fullName evidence="1">Uncharacterized protein</fullName>
    </submittedName>
</protein>